<dbReference type="InterPro" id="IPR011059">
    <property type="entry name" value="Metal-dep_hydrolase_composite"/>
</dbReference>
<evidence type="ECO:0000313" key="3">
    <source>
        <dbReference type="Proteomes" id="UP001597083"/>
    </source>
</evidence>
<keyword evidence="3" id="KW-1185">Reference proteome</keyword>
<protein>
    <submittedName>
        <fullName evidence="2">Dihydroorotase</fullName>
    </submittedName>
</protein>
<dbReference type="Gene3D" id="2.30.40.10">
    <property type="entry name" value="Urease, subunit C, domain 1"/>
    <property type="match status" value="1"/>
</dbReference>
<feature type="non-terminal residue" evidence="2">
    <location>
        <position position="1"/>
    </location>
</feature>
<dbReference type="EMBL" id="JBHTIR010000662">
    <property type="protein sequence ID" value="MFD0851649.1"/>
    <property type="molecule type" value="Genomic_DNA"/>
</dbReference>
<dbReference type="Proteomes" id="UP001597083">
    <property type="component" value="Unassembled WGS sequence"/>
</dbReference>
<feature type="region of interest" description="Disordered" evidence="1">
    <location>
        <begin position="1"/>
        <end position="30"/>
    </location>
</feature>
<evidence type="ECO:0000313" key="2">
    <source>
        <dbReference type="EMBL" id="MFD0851649.1"/>
    </source>
</evidence>
<organism evidence="2 3">
    <name type="scientific">Actinomadura adrarensis</name>
    <dbReference type="NCBI Taxonomy" id="1819600"/>
    <lineage>
        <taxon>Bacteria</taxon>
        <taxon>Bacillati</taxon>
        <taxon>Actinomycetota</taxon>
        <taxon>Actinomycetes</taxon>
        <taxon>Streptosporangiales</taxon>
        <taxon>Thermomonosporaceae</taxon>
        <taxon>Actinomadura</taxon>
    </lineage>
</organism>
<comment type="caution">
    <text evidence="2">The sequence shown here is derived from an EMBL/GenBank/DDBJ whole genome shotgun (WGS) entry which is preliminary data.</text>
</comment>
<evidence type="ECO:0000256" key="1">
    <source>
        <dbReference type="SAM" id="MobiDB-lite"/>
    </source>
</evidence>
<gene>
    <name evidence="2" type="ORF">ACFQ07_05435</name>
</gene>
<proteinExistence type="predicted"/>
<sequence>AGSPANITLYDPSPRRAVDPMAMTSKSRNTPYVGLELPGRIMATFLRGRPTVLEGKLQ</sequence>
<name>A0ABW3CCI8_9ACTN</name>
<dbReference type="SUPFAM" id="SSF51338">
    <property type="entry name" value="Composite domain of metallo-dependent hydrolases"/>
    <property type="match status" value="1"/>
</dbReference>
<accession>A0ABW3CCI8</accession>
<reference evidence="3" key="1">
    <citation type="journal article" date="2019" name="Int. J. Syst. Evol. Microbiol.">
        <title>The Global Catalogue of Microorganisms (GCM) 10K type strain sequencing project: providing services to taxonomists for standard genome sequencing and annotation.</title>
        <authorList>
            <consortium name="The Broad Institute Genomics Platform"/>
            <consortium name="The Broad Institute Genome Sequencing Center for Infectious Disease"/>
            <person name="Wu L."/>
            <person name="Ma J."/>
        </authorList>
    </citation>
    <scope>NUCLEOTIDE SEQUENCE [LARGE SCALE GENOMIC DNA]</scope>
    <source>
        <strain evidence="3">JCM 31696</strain>
    </source>
</reference>